<dbReference type="PRINTS" id="PR01780">
    <property type="entry name" value="LANTIREGPROT"/>
</dbReference>
<organism evidence="13 14">
    <name type="scientific">Sellimonas catena</name>
    <dbReference type="NCBI Taxonomy" id="2994035"/>
    <lineage>
        <taxon>Bacteria</taxon>
        <taxon>Bacillati</taxon>
        <taxon>Bacillota</taxon>
        <taxon>Clostridia</taxon>
        <taxon>Lachnospirales</taxon>
        <taxon>Lachnospiraceae</taxon>
        <taxon>Sellimonas</taxon>
    </lineage>
</organism>
<accession>A0A9W6C670</accession>
<dbReference type="InterPro" id="IPR008358">
    <property type="entry name" value="Sig_transdc_His_kin/Pase_MprB"/>
</dbReference>
<dbReference type="InterPro" id="IPR003661">
    <property type="entry name" value="HisK_dim/P_dom"/>
</dbReference>
<evidence type="ECO:0000256" key="10">
    <source>
        <dbReference type="ARBA" id="ARBA00023136"/>
    </source>
</evidence>
<reference evidence="13 14" key="1">
    <citation type="journal article" date="2023" name="Int. J. Syst. Evol. Microbiol.">
        <title>Sellimonas catena sp. nov., isolated from human faeces.</title>
        <authorList>
            <person name="Hisatomi A."/>
            <person name="Ohkuma M."/>
            <person name="Sakamoto M."/>
        </authorList>
    </citation>
    <scope>NUCLEOTIDE SEQUENCE [LARGE SCALE GENOMIC DNA]</scope>
    <source>
        <strain evidence="13 14">12EGH17</strain>
    </source>
</reference>
<keyword evidence="8 11" id="KW-1133">Transmembrane helix</keyword>
<dbReference type="GO" id="GO:0000155">
    <property type="term" value="F:phosphorelay sensor kinase activity"/>
    <property type="evidence" value="ECO:0007669"/>
    <property type="project" value="InterPro"/>
</dbReference>
<evidence type="ECO:0000256" key="8">
    <source>
        <dbReference type="ARBA" id="ARBA00022989"/>
    </source>
</evidence>
<proteinExistence type="predicted"/>
<dbReference type="Pfam" id="PF02518">
    <property type="entry name" value="HATPase_c"/>
    <property type="match status" value="1"/>
</dbReference>
<dbReference type="PANTHER" id="PTHR45528">
    <property type="entry name" value="SENSOR HISTIDINE KINASE CPXA"/>
    <property type="match status" value="1"/>
</dbReference>
<dbReference type="InterPro" id="IPR005467">
    <property type="entry name" value="His_kinase_dom"/>
</dbReference>
<dbReference type="Proteomes" id="UP001145145">
    <property type="component" value="Unassembled WGS sequence"/>
</dbReference>
<evidence type="ECO:0000313" key="13">
    <source>
        <dbReference type="EMBL" id="GLG04879.1"/>
    </source>
</evidence>
<comment type="catalytic activity">
    <reaction evidence="1">
        <text>ATP + protein L-histidine = ADP + protein N-phospho-L-histidine.</text>
        <dbReference type="EC" id="2.7.13.3"/>
    </reaction>
</comment>
<keyword evidence="9" id="KW-0902">Two-component regulatory system</keyword>
<dbReference type="SUPFAM" id="SSF47384">
    <property type="entry name" value="Homodimeric domain of signal transducing histidine kinase"/>
    <property type="match status" value="1"/>
</dbReference>
<feature type="transmembrane region" description="Helical" evidence="11">
    <location>
        <begin position="12"/>
        <end position="35"/>
    </location>
</feature>
<feature type="domain" description="Histidine kinase" evidence="12">
    <location>
        <begin position="239"/>
        <end position="453"/>
    </location>
</feature>
<dbReference type="Gene3D" id="3.30.565.10">
    <property type="entry name" value="Histidine kinase-like ATPase, C-terminal domain"/>
    <property type="match status" value="1"/>
</dbReference>
<dbReference type="EC" id="2.7.13.3" evidence="3"/>
<dbReference type="PROSITE" id="PS50109">
    <property type="entry name" value="HIS_KIN"/>
    <property type="match status" value="1"/>
</dbReference>
<dbReference type="EMBL" id="BSBO01000020">
    <property type="protein sequence ID" value="GLG04879.1"/>
    <property type="molecule type" value="Genomic_DNA"/>
</dbReference>
<comment type="caution">
    <text evidence="13">The sequence shown here is derived from an EMBL/GenBank/DDBJ whole genome shotgun (WGS) entry which is preliminary data.</text>
</comment>
<protein>
    <recommendedName>
        <fullName evidence="3">histidine kinase</fullName>
        <ecNumber evidence="3">2.7.13.3</ecNumber>
    </recommendedName>
</protein>
<dbReference type="Pfam" id="PF00512">
    <property type="entry name" value="HisKA"/>
    <property type="match status" value="1"/>
</dbReference>
<keyword evidence="14" id="KW-1185">Reference proteome</keyword>
<dbReference type="InterPro" id="IPR050398">
    <property type="entry name" value="HssS/ArlS-like"/>
</dbReference>
<name>A0A9W6C670_9FIRM</name>
<keyword evidence="10 11" id="KW-0472">Membrane</keyword>
<evidence type="ECO:0000256" key="1">
    <source>
        <dbReference type="ARBA" id="ARBA00000085"/>
    </source>
</evidence>
<dbReference type="InterPro" id="IPR036890">
    <property type="entry name" value="HATPase_C_sf"/>
</dbReference>
<dbReference type="Gene3D" id="1.10.287.130">
    <property type="match status" value="1"/>
</dbReference>
<dbReference type="PANTHER" id="PTHR45528:SF8">
    <property type="entry name" value="HISTIDINE KINASE"/>
    <property type="match status" value="1"/>
</dbReference>
<keyword evidence="6 11" id="KW-0812">Transmembrane</keyword>
<evidence type="ECO:0000256" key="9">
    <source>
        <dbReference type="ARBA" id="ARBA00023012"/>
    </source>
</evidence>
<sequence>MGKKSIMRMLLTLSISQICYMFIVVMMFGLGVFFLGETEIIISPNAISQNVEIIKEEALDNTLEEMDIPAYIEYAKLSDSGNYINGSIQDEELIQEVCEKGKINQLRFMNGTTYELIGNSSEKWVLGYKSATSQFSNDFLRSVFPSADLTIISCFLIAVITGFLVILKVYRNRLSKELNKITNIQNTILSDDREISELSSPLKEVNDILIILSEMEKTVKESTKKQLKQAQLLENSIQSLTHDIQTPATVVSGNLELLEETNMDVNQKEYVKYAQDGISKISEYVEELKTLSKLEQPKTEYVHFNEKYVDNLILLANQIARLKNVTVSVIQKDWTDDLLIEPKDIQKAFQNIISNAVGFSEKSSQIKLKFINNKSEYIVSVIDNGKGFSKESLEKATQKFYSENKARSGSHYGLGLSIVEKIMNEHSGFLQIENLEVDNIIVGAKVSLIFKLK</sequence>
<dbReference type="InterPro" id="IPR003594">
    <property type="entry name" value="HATPase_dom"/>
</dbReference>
<dbReference type="AlphaFoldDB" id="A0A9W6C670"/>
<dbReference type="SMART" id="SM00387">
    <property type="entry name" value="HATPase_c"/>
    <property type="match status" value="1"/>
</dbReference>
<dbReference type="InterPro" id="IPR036097">
    <property type="entry name" value="HisK_dim/P_sf"/>
</dbReference>
<gene>
    <name evidence="13" type="ORF">Selli1_20530</name>
</gene>
<dbReference type="RefSeq" id="WP_233509568.1">
    <property type="nucleotide sequence ID" value="NZ_BSBO01000020.1"/>
</dbReference>
<evidence type="ECO:0000259" key="12">
    <source>
        <dbReference type="PROSITE" id="PS50109"/>
    </source>
</evidence>
<evidence type="ECO:0000256" key="2">
    <source>
        <dbReference type="ARBA" id="ARBA00004141"/>
    </source>
</evidence>
<evidence type="ECO:0000256" key="3">
    <source>
        <dbReference type="ARBA" id="ARBA00012438"/>
    </source>
</evidence>
<keyword evidence="7 13" id="KW-0418">Kinase</keyword>
<evidence type="ECO:0000256" key="4">
    <source>
        <dbReference type="ARBA" id="ARBA00022553"/>
    </source>
</evidence>
<evidence type="ECO:0000256" key="11">
    <source>
        <dbReference type="SAM" id="Phobius"/>
    </source>
</evidence>
<keyword evidence="4" id="KW-0597">Phosphoprotein</keyword>
<evidence type="ECO:0000256" key="6">
    <source>
        <dbReference type="ARBA" id="ARBA00022692"/>
    </source>
</evidence>
<dbReference type="CDD" id="cd00082">
    <property type="entry name" value="HisKA"/>
    <property type="match status" value="1"/>
</dbReference>
<dbReference type="GO" id="GO:0005886">
    <property type="term" value="C:plasma membrane"/>
    <property type="evidence" value="ECO:0007669"/>
    <property type="project" value="TreeGrafter"/>
</dbReference>
<dbReference type="SMART" id="SM00388">
    <property type="entry name" value="HisKA"/>
    <property type="match status" value="1"/>
</dbReference>
<evidence type="ECO:0000256" key="7">
    <source>
        <dbReference type="ARBA" id="ARBA00022777"/>
    </source>
</evidence>
<dbReference type="SUPFAM" id="SSF55874">
    <property type="entry name" value="ATPase domain of HSP90 chaperone/DNA topoisomerase II/histidine kinase"/>
    <property type="match status" value="1"/>
</dbReference>
<evidence type="ECO:0000313" key="14">
    <source>
        <dbReference type="Proteomes" id="UP001145145"/>
    </source>
</evidence>
<comment type="subcellular location">
    <subcellularLocation>
        <location evidence="2">Membrane</location>
        <topology evidence="2">Multi-pass membrane protein</topology>
    </subcellularLocation>
</comment>
<feature type="transmembrane region" description="Helical" evidence="11">
    <location>
        <begin position="149"/>
        <end position="170"/>
    </location>
</feature>
<evidence type="ECO:0000256" key="5">
    <source>
        <dbReference type="ARBA" id="ARBA00022679"/>
    </source>
</evidence>
<dbReference type="CDD" id="cd00075">
    <property type="entry name" value="HATPase"/>
    <property type="match status" value="1"/>
</dbReference>
<keyword evidence="5" id="KW-0808">Transferase</keyword>